<keyword evidence="3" id="KW-1133">Transmembrane helix</keyword>
<comment type="caution">
    <text evidence="5">The sequence shown here is derived from an EMBL/GenBank/DDBJ whole genome shotgun (WGS) entry which is preliminary data.</text>
</comment>
<keyword evidence="2" id="KW-0808">Transferase</keyword>
<keyword evidence="6" id="KW-1185">Reference proteome</keyword>
<dbReference type="PANTHER" id="PTHR32282:SF33">
    <property type="entry name" value="PEPTIDOGLYCAN GLYCOSYLTRANSFERASE"/>
    <property type="match status" value="1"/>
</dbReference>
<dbReference type="Gene3D" id="1.10.3810.10">
    <property type="entry name" value="Biosynthetic peptidoglycan transglycosylase-like"/>
    <property type="match status" value="1"/>
</dbReference>
<evidence type="ECO:0000256" key="2">
    <source>
        <dbReference type="ARBA" id="ARBA00022679"/>
    </source>
</evidence>
<gene>
    <name evidence="5" type="ORF">D5R81_07695</name>
</gene>
<sequence>MAKKVFLRLFYLLFSFPMILVAALFYVLNIFNVKDYFNQCKELLKPVYPPVKGELLVCLQLAEDRRNKYHLGVDYIGLVRAIFANFRGSIQGASTIEQQFVRTVIKRYERTFSRKILEQMIAHLLCLRCSKNQISKAYLNIAYFGTGIHGYHSLIKSTSNTELDLILFSEIIARLKYPEPKSLSYKAQWYPKMLNRRNFIIRVFESNYARKDNSLKNLEYGL</sequence>
<dbReference type="OrthoDB" id="9766909at2"/>
<evidence type="ECO:0000313" key="5">
    <source>
        <dbReference type="EMBL" id="RJY17662.1"/>
    </source>
</evidence>
<feature type="transmembrane region" description="Helical" evidence="3">
    <location>
        <begin position="9"/>
        <end position="31"/>
    </location>
</feature>
<keyword evidence="3" id="KW-0472">Membrane</keyword>
<dbReference type="AlphaFoldDB" id="A0A3A6U0Q1"/>
<comment type="pathway">
    <text evidence="1">Cell wall biogenesis; peptidoglycan biosynthesis.</text>
</comment>
<protein>
    <recommendedName>
        <fullName evidence="4">Glycosyl transferase family 51 domain-containing protein</fullName>
    </recommendedName>
</protein>
<dbReference type="Proteomes" id="UP000273022">
    <property type="component" value="Unassembled WGS sequence"/>
</dbReference>
<name>A0A3A6U0Q1_9GAMM</name>
<organism evidence="5 6">
    <name type="scientific">Parashewanella spongiae</name>
    <dbReference type="NCBI Taxonomy" id="342950"/>
    <lineage>
        <taxon>Bacteria</taxon>
        <taxon>Pseudomonadati</taxon>
        <taxon>Pseudomonadota</taxon>
        <taxon>Gammaproteobacteria</taxon>
        <taxon>Alteromonadales</taxon>
        <taxon>Shewanellaceae</taxon>
        <taxon>Parashewanella</taxon>
    </lineage>
</organism>
<evidence type="ECO:0000259" key="4">
    <source>
        <dbReference type="Pfam" id="PF00912"/>
    </source>
</evidence>
<dbReference type="GO" id="GO:0008955">
    <property type="term" value="F:peptidoglycan glycosyltransferase activity"/>
    <property type="evidence" value="ECO:0007669"/>
    <property type="project" value="TreeGrafter"/>
</dbReference>
<evidence type="ECO:0000313" key="6">
    <source>
        <dbReference type="Proteomes" id="UP000273022"/>
    </source>
</evidence>
<accession>A0A3A6U0Q1</accession>
<dbReference type="InterPro" id="IPR001264">
    <property type="entry name" value="Glyco_trans_51"/>
</dbReference>
<feature type="domain" description="Glycosyl transferase family 51" evidence="4">
    <location>
        <begin position="59"/>
        <end position="161"/>
    </location>
</feature>
<dbReference type="RefSeq" id="WP_121853072.1">
    <property type="nucleotide sequence ID" value="NZ_CP037952.1"/>
</dbReference>
<dbReference type="SUPFAM" id="SSF53955">
    <property type="entry name" value="Lysozyme-like"/>
    <property type="match status" value="1"/>
</dbReference>
<keyword evidence="3" id="KW-0812">Transmembrane</keyword>
<evidence type="ECO:0000256" key="3">
    <source>
        <dbReference type="SAM" id="Phobius"/>
    </source>
</evidence>
<dbReference type="InterPro" id="IPR050396">
    <property type="entry name" value="Glycosyltr_51/Transpeptidase"/>
</dbReference>
<evidence type="ECO:0000256" key="1">
    <source>
        <dbReference type="ARBA" id="ARBA00004752"/>
    </source>
</evidence>
<dbReference type="EMBL" id="QYYH01000037">
    <property type="protein sequence ID" value="RJY17662.1"/>
    <property type="molecule type" value="Genomic_DNA"/>
</dbReference>
<dbReference type="PANTHER" id="PTHR32282">
    <property type="entry name" value="BINDING PROTEIN TRANSPEPTIDASE, PUTATIVE-RELATED"/>
    <property type="match status" value="1"/>
</dbReference>
<dbReference type="Pfam" id="PF00912">
    <property type="entry name" value="Transgly"/>
    <property type="match status" value="1"/>
</dbReference>
<dbReference type="InterPro" id="IPR023346">
    <property type="entry name" value="Lysozyme-like_dom_sf"/>
</dbReference>
<proteinExistence type="predicted"/>
<reference evidence="5 6" key="1">
    <citation type="submission" date="2018-09" db="EMBL/GenBank/DDBJ databases">
        <title>Phylogeny of the Shewanellaceae, and recommendation for two new genera, Pseudoshewanella and Parashewanella.</title>
        <authorList>
            <person name="Wang G."/>
        </authorList>
    </citation>
    <scope>NUCLEOTIDE SEQUENCE [LARGE SCALE GENOMIC DNA]</scope>
    <source>
        <strain evidence="5 6">KCTC 22492</strain>
    </source>
</reference>
<dbReference type="InterPro" id="IPR036950">
    <property type="entry name" value="PBP_transglycosylase"/>
</dbReference>